<keyword evidence="1" id="KW-0479">Metal-binding</keyword>
<comment type="similarity">
    <text evidence="7">Belongs to the type IV zinc-finger family. Class B subfamily.</text>
</comment>
<evidence type="ECO:0000256" key="4">
    <source>
        <dbReference type="ARBA" id="ARBA00023015"/>
    </source>
</evidence>
<dbReference type="Gramene" id="EME32467">
    <property type="protein sequence ID" value="EME32467"/>
    <property type="gene ID" value="Gasu_02460"/>
</dbReference>
<keyword evidence="3" id="KW-0862">Zinc</keyword>
<dbReference type="SMART" id="SM00401">
    <property type="entry name" value="ZnF_GATA"/>
    <property type="match status" value="1"/>
</dbReference>
<feature type="region of interest" description="Disordered" evidence="9">
    <location>
        <begin position="520"/>
        <end position="542"/>
    </location>
</feature>
<dbReference type="KEGG" id="gsl:Gasu_02460"/>
<feature type="domain" description="GATA-type" evidence="10">
    <location>
        <begin position="9"/>
        <end position="40"/>
    </location>
</feature>
<dbReference type="RefSeq" id="XP_005708987.1">
    <property type="nucleotide sequence ID" value="XM_005708930.1"/>
</dbReference>
<dbReference type="PANTHER" id="PTHR46813">
    <property type="entry name" value="GATA TRANSCRIPTION FACTOR 18"/>
    <property type="match status" value="1"/>
</dbReference>
<dbReference type="GO" id="GO:0043565">
    <property type="term" value="F:sequence-specific DNA binding"/>
    <property type="evidence" value="ECO:0007669"/>
    <property type="project" value="InterPro"/>
</dbReference>
<keyword evidence="12" id="KW-1185">Reference proteome</keyword>
<dbReference type="InterPro" id="IPR000679">
    <property type="entry name" value="Znf_GATA"/>
</dbReference>
<dbReference type="InterPro" id="IPR013088">
    <property type="entry name" value="Znf_NHR/GATA"/>
</dbReference>
<dbReference type="eggNOG" id="KOG1601">
    <property type="taxonomic scope" value="Eukaryota"/>
</dbReference>
<evidence type="ECO:0000259" key="10">
    <source>
        <dbReference type="PROSITE" id="PS50114"/>
    </source>
</evidence>
<evidence type="ECO:0000256" key="1">
    <source>
        <dbReference type="ARBA" id="ARBA00022723"/>
    </source>
</evidence>
<name>M2XQG1_GALSU</name>
<proteinExistence type="inferred from homology"/>
<organism evidence="11 12">
    <name type="scientific">Galdieria sulphuraria</name>
    <name type="common">Red alga</name>
    <dbReference type="NCBI Taxonomy" id="130081"/>
    <lineage>
        <taxon>Eukaryota</taxon>
        <taxon>Rhodophyta</taxon>
        <taxon>Bangiophyceae</taxon>
        <taxon>Galdieriales</taxon>
        <taxon>Galdieriaceae</taxon>
        <taxon>Galdieria</taxon>
    </lineage>
</organism>
<evidence type="ECO:0000313" key="12">
    <source>
        <dbReference type="Proteomes" id="UP000030680"/>
    </source>
</evidence>
<evidence type="ECO:0000256" key="3">
    <source>
        <dbReference type="ARBA" id="ARBA00022833"/>
    </source>
</evidence>
<keyword evidence="6" id="KW-0804">Transcription</keyword>
<evidence type="ECO:0000313" key="11">
    <source>
        <dbReference type="EMBL" id="EME32467.1"/>
    </source>
</evidence>
<sequence>MKSVCSRPRCTCCGTSETPLWRSGPQGAKSLCNACGVRFKKGKLRYNPESNCFILLDQSVEEAWKSSFSPCISDSCCSAFPKIEDNRKSESHSNLKKSAEVNSIRKRNKSLKLDRSLQRTKSCHQLETNYAQQNPVVDSASQKVDKCYFSEKVYECIEANGRVGMTSTNLKEEPSELEPDNTHIERSNMIYLSKEKAFSAPSSPVSNFHLSSFGRVKMNDSQRTNERCISIMSPKPRSFGGSVSPSVFQYVKLLDCLTLGTQSRKRSLENYETPSIFDRCISYSAPFVSPKSPGTPETCVRELDALNIRYDSKSDESLELSVHEDPLIDKETKEQNYSEEDFIAELNAAILKCNGMYHTDLEVCNSLEQNNYVHERTFPSHVELERKMQNDFHKAHLDLNQDSCIEFLNQLHNNADYRLNLQELYSWMKREFSSIEQPQGLFSIYCQNAIRDSFNNESHVSYKPYLDTCTKLIEREKGSIFGFSDISTTEILIRDIGLLQESSFMSESNKLNVAIKSSRADENAKTNNSNNKIVKSVKPTPA</sequence>
<gene>
    <name evidence="11" type="ORF">Gasu_02460</name>
</gene>
<evidence type="ECO:0000256" key="9">
    <source>
        <dbReference type="SAM" id="MobiDB-lite"/>
    </source>
</evidence>
<dbReference type="EMBL" id="KB454485">
    <property type="protein sequence ID" value="EME32467.1"/>
    <property type="molecule type" value="Genomic_DNA"/>
</dbReference>
<dbReference type="PROSITE" id="PS50114">
    <property type="entry name" value="GATA_ZN_FINGER_2"/>
    <property type="match status" value="1"/>
</dbReference>
<dbReference type="Gene3D" id="3.30.50.10">
    <property type="entry name" value="Erythroid Transcription Factor GATA-1, subunit A"/>
    <property type="match status" value="1"/>
</dbReference>
<dbReference type="GO" id="GO:0006355">
    <property type="term" value="P:regulation of DNA-templated transcription"/>
    <property type="evidence" value="ECO:0007669"/>
    <property type="project" value="InterPro"/>
</dbReference>
<dbReference type="Pfam" id="PF00320">
    <property type="entry name" value="GATA"/>
    <property type="match status" value="1"/>
</dbReference>
<feature type="compositionally biased region" description="Low complexity" evidence="9">
    <location>
        <begin position="525"/>
        <end position="542"/>
    </location>
</feature>
<dbReference type="Proteomes" id="UP000030680">
    <property type="component" value="Unassembled WGS sequence"/>
</dbReference>
<dbReference type="CDD" id="cd00202">
    <property type="entry name" value="ZnF_GATA"/>
    <property type="match status" value="1"/>
</dbReference>
<evidence type="ECO:0000256" key="8">
    <source>
        <dbReference type="PROSITE-ProRule" id="PRU00094"/>
    </source>
</evidence>
<dbReference type="GeneID" id="17091047"/>
<keyword evidence="2 8" id="KW-0863">Zinc-finger</keyword>
<dbReference type="GO" id="GO:0008270">
    <property type="term" value="F:zinc ion binding"/>
    <property type="evidence" value="ECO:0007669"/>
    <property type="project" value="UniProtKB-KW"/>
</dbReference>
<evidence type="ECO:0000256" key="7">
    <source>
        <dbReference type="ARBA" id="ARBA00024019"/>
    </source>
</evidence>
<dbReference type="AlphaFoldDB" id="M2XQG1"/>
<evidence type="ECO:0000256" key="5">
    <source>
        <dbReference type="ARBA" id="ARBA00023125"/>
    </source>
</evidence>
<keyword evidence="5" id="KW-0238">DNA-binding</keyword>
<dbReference type="STRING" id="130081.M2XQG1"/>
<reference evidence="12" key="1">
    <citation type="journal article" date="2013" name="Science">
        <title>Gene transfer from bacteria and archaea facilitated evolution of an extremophilic eukaryote.</title>
        <authorList>
            <person name="Schonknecht G."/>
            <person name="Chen W.H."/>
            <person name="Ternes C.M."/>
            <person name="Barbier G.G."/>
            <person name="Shrestha R.P."/>
            <person name="Stanke M."/>
            <person name="Brautigam A."/>
            <person name="Baker B.J."/>
            <person name="Banfield J.F."/>
            <person name="Garavito R.M."/>
            <person name="Carr K."/>
            <person name="Wilkerson C."/>
            <person name="Rensing S.A."/>
            <person name="Gagneul D."/>
            <person name="Dickenson N.E."/>
            <person name="Oesterhelt C."/>
            <person name="Lercher M.J."/>
            <person name="Weber A.P."/>
        </authorList>
    </citation>
    <scope>NUCLEOTIDE SEQUENCE [LARGE SCALE GENOMIC DNA]</scope>
    <source>
        <strain evidence="12">074W</strain>
    </source>
</reference>
<keyword evidence="4" id="KW-0805">Transcription regulation</keyword>
<accession>M2XQG1</accession>
<protein>
    <submittedName>
        <fullName evidence="11">Zinc finger (GATA type) family protein</fullName>
    </submittedName>
</protein>
<dbReference type="PANTHER" id="PTHR46813:SF1">
    <property type="entry name" value="GATA TRANSCRIPTION FACTOR 15"/>
    <property type="match status" value="1"/>
</dbReference>
<evidence type="ECO:0000256" key="2">
    <source>
        <dbReference type="ARBA" id="ARBA00022771"/>
    </source>
</evidence>
<evidence type="ECO:0000256" key="6">
    <source>
        <dbReference type="ARBA" id="ARBA00023163"/>
    </source>
</evidence>
<dbReference type="OrthoDB" id="2162994at2759"/>
<dbReference type="SUPFAM" id="SSF57716">
    <property type="entry name" value="Glucocorticoid receptor-like (DNA-binding domain)"/>
    <property type="match status" value="1"/>
</dbReference>